<evidence type="ECO:0000313" key="1">
    <source>
        <dbReference type="EMBL" id="KKH23109.1"/>
    </source>
</evidence>
<protein>
    <submittedName>
        <fullName evidence="1">Uncharacterized protein</fullName>
    </submittedName>
</protein>
<reference evidence="1 2" key="1">
    <citation type="journal article" date="2015" name="ISME J.">
        <title>Genomic and phenotypic differentiation among Methanosarcina mazei populations from Columbia River sediment.</title>
        <authorList>
            <person name="Youngblut N.D."/>
            <person name="Wirth J.S."/>
            <person name="Henriksen J.R."/>
            <person name="Smith M."/>
            <person name="Simon H."/>
            <person name="Metcalf W.W."/>
            <person name="Whitaker R.J."/>
        </authorList>
    </citation>
    <scope>NUCLEOTIDE SEQUENCE [LARGE SCALE GENOMIC DNA]</scope>
    <source>
        <strain evidence="1 2">1.F.A.2.8</strain>
    </source>
</reference>
<gene>
    <name evidence="1" type="ORF">DU58_16630</name>
</gene>
<dbReference type="AlphaFoldDB" id="A0A0F8NEZ3"/>
<dbReference type="Proteomes" id="UP000034227">
    <property type="component" value="Unassembled WGS sequence"/>
</dbReference>
<proteinExistence type="predicted"/>
<sequence>MVSLWNEDTEIEFFTKALLDTPSDKIFYNQRGRSVAYWEKNYNGSKSTLQSRNSLIGDFTEKWTVTLLKEYAQSKNLYVIQGVICEEIGLTSASSADAALCKTNSRFQRAEDIVAIFEVKMSIVWNWEFDNPRIIKIGDYSTHQGNPGLLRSDSMLKAIGKSINIRVSGESSRNIPIIVLGNTPITESYYEKVDNLKSYGIIQGFWSVNPNPRDGFRTIKNTEKFGFIRMDTYDELVINLDSLLDLKMYFFASMTPKTRLGTIIEESNREYSVESKAERFIGLLCD</sequence>
<dbReference type="PATRIC" id="fig|2209.49.peg.3560"/>
<name>A0A0F8NEZ3_METMZ</name>
<accession>A0A0F8NEZ3</accession>
<evidence type="ECO:0000313" key="2">
    <source>
        <dbReference type="Proteomes" id="UP000034227"/>
    </source>
</evidence>
<organism evidence="1 2">
    <name type="scientific">Methanosarcina mazei</name>
    <name type="common">Methanosarcina frisia</name>
    <dbReference type="NCBI Taxonomy" id="2209"/>
    <lineage>
        <taxon>Archaea</taxon>
        <taxon>Methanobacteriati</taxon>
        <taxon>Methanobacteriota</taxon>
        <taxon>Stenosarchaea group</taxon>
        <taxon>Methanomicrobia</taxon>
        <taxon>Methanosarcinales</taxon>
        <taxon>Methanosarcinaceae</taxon>
        <taxon>Methanosarcina</taxon>
    </lineage>
</organism>
<dbReference type="RefSeq" id="WP_048040467.1">
    <property type="nucleotide sequence ID" value="NZ_JJQD01000208.1"/>
</dbReference>
<dbReference type="EMBL" id="JJQD01000208">
    <property type="protein sequence ID" value="KKH23109.1"/>
    <property type="molecule type" value="Genomic_DNA"/>
</dbReference>
<comment type="caution">
    <text evidence="1">The sequence shown here is derived from an EMBL/GenBank/DDBJ whole genome shotgun (WGS) entry which is preliminary data.</text>
</comment>